<dbReference type="RefSeq" id="WP_322611350.1">
    <property type="nucleotide sequence ID" value="NZ_JAXLNX010000007.1"/>
</dbReference>
<keyword evidence="3" id="KW-1185">Reference proteome</keyword>
<sequence>MDKSSLDRIEKFCDKQKSTIRRTHRDFMIRRFLESYFNQISEREKKQRKSLTESEKESIREAFLDENNLQNMLIAADDFYETLEAQYESNFNKKNGGGFLKNVFASITGSFVYSILLIIIFWVAKDQLATWLSSLAK</sequence>
<gene>
    <name evidence="2" type="ORF">U6C28_01100</name>
</gene>
<evidence type="ECO:0000313" key="2">
    <source>
        <dbReference type="EMBL" id="MEA0974875.1"/>
    </source>
</evidence>
<proteinExistence type="predicted"/>
<evidence type="ECO:0000256" key="1">
    <source>
        <dbReference type="SAM" id="Phobius"/>
    </source>
</evidence>
<reference evidence="2 3" key="1">
    <citation type="submission" date="2023-12" db="EMBL/GenBank/DDBJ databases">
        <title>Genome comparison identifies genes involved in endophytic behavior of Lysinibacillus irui and provides insights into its role as a plant-growth promoting bacterium.</title>
        <authorList>
            <person name="Hilario S."/>
            <person name="Matos I."/>
            <person name="Goncalves M.F.M."/>
            <person name="Pardo C.A."/>
            <person name="Santos M.J."/>
        </authorList>
    </citation>
    <scope>NUCLEOTIDE SEQUENCE [LARGE SCALE GENOMIC DNA]</scope>
    <source>
        <strain evidence="2 3">B3</strain>
    </source>
</reference>
<keyword evidence="1" id="KW-1133">Transmembrane helix</keyword>
<keyword evidence="1" id="KW-0472">Membrane</keyword>
<dbReference type="EMBL" id="JAXUIA010000001">
    <property type="protein sequence ID" value="MEA0974875.1"/>
    <property type="molecule type" value="Genomic_DNA"/>
</dbReference>
<name>A0ABU5NFS2_9BACI</name>
<evidence type="ECO:0000313" key="3">
    <source>
        <dbReference type="Proteomes" id="UP001289615"/>
    </source>
</evidence>
<keyword evidence="1" id="KW-0812">Transmembrane</keyword>
<comment type="caution">
    <text evidence="2">The sequence shown here is derived from an EMBL/GenBank/DDBJ whole genome shotgun (WGS) entry which is preliminary data.</text>
</comment>
<organism evidence="2 3">
    <name type="scientific">Lysinibacillus irui</name>
    <dbReference type="NCBI Taxonomy" id="2998077"/>
    <lineage>
        <taxon>Bacteria</taxon>
        <taxon>Bacillati</taxon>
        <taxon>Bacillota</taxon>
        <taxon>Bacilli</taxon>
        <taxon>Bacillales</taxon>
        <taxon>Bacillaceae</taxon>
        <taxon>Lysinibacillus</taxon>
    </lineage>
</organism>
<feature type="transmembrane region" description="Helical" evidence="1">
    <location>
        <begin position="103"/>
        <end position="124"/>
    </location>
</feature>
<evidence type="ECO:0008006" key="4">
    <source>
        <dbReference type="Google" id="ProtNLM"/>
    </source>
</evidence>
<dbReference type="Proteomes" id="UP001289615">
    <property type="component" value="Unassembled WGS sequence"/>
</dbReference>
<protein>
    <recommendedName>
        <fullName evidence="4">SMODS and SLOG-associating 2TM effector domain-containing protein</fullName>
    </recommendedName>
</protein>
<accession>A0ABU5NFS2</accession>